<evidence type="ECO:0000256" key="8">
    <source>
        <dbReference type="SAM" id="Phobius"/>
    </source>
</evidence>
<dbReference type="EMBL" id="WJXA01000011">
    <property type="protein sequence ID" value="KAF7127474.1"/>
    <property type="molecule type" value="Genomic_DNA"/>
</dbReference>
<dbReference type="GO" id="GO:0016760">
    <property type="term" value="F:cellulose synthase (UDP-forming) activity"/>
    <property type="evidence" value="ECO:0007669"/>
    <property type="project" value="InterPro"/>
</dbReference>
<keyword evidence="4 8" id="KW-0812">Transmembrane</keyword>
<dbReference type="GO" id="GO:0012505">
    <property type="term" value="C:endomembrane system"/>
    <property type="evidence" value="ECO:0007669"/>
    <property type="project" value="UniProtKB-SubCell"/>
</dbReference>
<feature type="transmembrane region" description="Helical" evidence="8">
    <location>
        <begin position="211"/>
        <end position="229"/>
    </location>
</feature>
<evidence type="ECO:0000256" key="1">
    <source>
        <dbReference type="ARBA" id="ARBA00004308"/>
    </source>
</evidence>
<dbReference type="PANTHER" id="PTHR13301">
    <property type="entry name" value="X-BOX TRANSCRIPTION FACTOR-RELATED"/>
    <property type="match status" value="1"/>
</dbReference>
<dbReference type="GO" id="GO:0071555">
    <property type="term" value="P:cell wall organization"/>
    <property type="evidence" value="ECO:0007669"/>
    <property type="project" value="UniProtKB-KW"/>
</dbReference>
<keyword evidence="7" id="KW-0961">Cell wall biogenesis/degradation</keyword>
<keyword evidence="3" id="KW-0808">Transferase</keyword>
<organism evidence="9 10">
    <name type="scientific">Rhododendron simsii</name>
    <name type="common">Sims's rhododendron</name>
    <dbReference type="NCBI Taxonomy" id="118357"/>
    <lineage>
        <taxon>Eukaryota</taxon>
        <taxon>Viridiplantae</taxon>
        <taxon>Streptophyta</taxon>
        <taxon>Embryophyta</taxon>
        <taxon>Tracheophyta</taxon>
        <taxon>Spermatophyta</taxon>
        <taxon>Magnoliopsida</taxon>
        <taxon>eudicotyledons</taxon>
        <taxon>Gunneridae</taxon>
        <taxon>Pentapetalae</taxon>
        <taxon>asterids</taxon>
        <taxon>Ericales</taxon>
        <taxon>Ericaceae</taxon>
        <taxon>Ericoideae</taxon>
        <taxon>Rhodoreae</taxon>
        <taxon>Rhododendron</taxon>
    </lineage>
</organism>
<comment type="subcellular location">
    <subcellularLocation>
        <location evidence="1">Endomembrane system</location>
    </subcellularLocation>
</comment>
<accession>A0A834GBA5</accession>
<evidence type="ECO:0000313" key="10">
    <source>
        <dbReference type="Proteomes" id="UP000626092"/>
    </source>
</evidence>
<dbReference type="Pfam" id="PF03552">
    <property type="entry name" value="Cellulose_synt"/>
    <property type="match status" value="1"/>
</dbReference>
<evidence type="ECO:0000256" key="6">
    <source>
        <dbReference type="ARBA" id="ARBA00023136"/>
    </source>
</evidence>
<evidence type="ECO:0000256" key="5">
    <source>
        <dbReference type="ARBA" id="ARBA00022989"/>
    </source>
</evidence>
<feature type="transmembrane region" description="Helical" evidence="8">
    <location>
        <begin position="180"/>
        <end position="199"/>
    </location>
</feature>
<keyword evidence="6 8" id="KW-0472">Membrane</keyword>
<evidence type="ECO:0000256" key="7">
    <source>
        <dbReference type="ARBA" id="ARBA00023316"/>
    </source>
</evidence>
<keyword evidence="10" id="KW-1185">Reference proteome</keyword>
<evidence type="ECO:0000256" key="4">
    <source>
        <dbReference type="ARBA" id="ARBA00022692"/>
    </source>
</evidence>
<sequence length="250" mass="27760">MHCHGWRSVYYNPRRPGFKGSAHINLSNRLHQILQQASGSIEIFLSGHCPLWYGYGCGLKPLVRFAYINSVVYPFTSISLIIYCTLPVVCLFTGKFIIPEISNYASIVLMALFISIAATSVDANITVASKDRGNSESLELHLFKWMSLLIPPMTLLIINVIGVIVGVADAVNNGYDTWGLLFAKIFFALWMILHLYPFLKGLMGEHAGVPTTVVVWTILLASILSLLWVRINPFLPKGDIVLEVCGLDCN</sequence>
<feature type="transmembrane region" description="Helical" evidence="8">
    <location>
        <begin position="71"/>
        <end position="92"/>
    </location>
</feature>
<name>A0A834GBA5_RHOSS</name>
<evidence type="ECO:0000313" key="9">
    <source>
        <dbReference type="EMBL" id="KAF7127474.1"/>
    </source>
</evidence>
<protein>
    <recommendedName>
        <fullName evidence="11">Cellulose synthase</fullName>
    </recommendedName>
</protein>
<comment type="caution">
    <text evidence="9">The sequence shown here is derived from an EMBL/GenBank/DDBJ whole genome shotgun (WGS) entry which is preliminary data.</text>
</comment>
<proteinExistence type="predicted"/>
<keyword evidence="5 8" id="KW-1133">Transmembrane helix</keyword>
<evidence type="ECO:0000256" key="3">
    <source>
        <dbReference type="ARBA" id="ARBA00022679"/>
    </source>
</evidence>
<dbReference type="GO" id="GO:0030244">
    <property type="term" value="P:cellulose biosynthetic process"/>
    <property type="evidence" value="ECO:0007669"/>
    <property type="project" value="InterPro"/>
</dbReference>
<dbReference type="GO" id="GO:0016020">
    <property type="term" value="C:membrane"/>
    <property type="evidence" value="ECO:0007669"/>
    <property type="project" value="InterPro"/>
</dbReference>
<dbReference type="InterPro" id="IPR005150">
    <property type="entry name" value="Cellulose_synth"/>
</dbReference>
<evidence type="ECO:0008006" key="11">
    <source>
        <dbReference type="Google" id="ProtNLM"/>
    </source>
</evidence>
<feature type="transmembrane region" description="Helical" evidence="8">
    <location>
        <begin position="104"/>
        <end position="125"/>
    </location>
</feature>
<feature type="transmembrane region" description="Helical" evidence="8">
    <location>
        <begin position="145"/>
        <end position="168"/>
    </location>
</feature>
<dbReference type="OrthoDB" id="72851at2759"/>
<reference evidence="9" key="1">
    <citation type="submission" date="2019-11" db="EMBL/GenBank/DDBJ databases">
        <authorList>
            <person name="Liu Y."/>
            <person name="Hou J."/>
            <person name="Li T.-Q."/>
            <person name="Guan C.-H."/>
            <person name="Wu X."/>
            <person name="Wu H.-Z."/>
            <person name="Ling F."/>
            <person name="Zhang R."/>
            <person name="Shi X.-G."/>
            <person name="Ren J.-P."/>
            <person name="Chen E.-F."/>
            <person name="Sun J.-M."/>
        </authorList>
    </citation>
    <scope>NUCLEOTIDE SEQUENCE</scope>
    <source>
        <strain evidence="9">Adult_tree_wgs_1</strain>
        <tissue evidence="9">Leaves</tissue>
    </source>
</reference>
<dbReference type="AlphaFoldDB" id="A0A834GBA5"/>
<gene>
    <name evidence="9" type="ORF">RHSIM_Rhsim11G0079100</name>
</gene>
<evidence type="ECO:0000256" key="2">
    <source>
        <dbReference type="ARBA" id="ARBA00022676"/>
    </source>
</evidence>
<keyword evidence="2" id="KW-0328">Glycosyltransferase</keyword>
<dbReference type="Proteomes" id="UP000626092">
    <property type="component" value="Unassembled WGS sequence"/>
</dbReference>